<name>A0A558B2E5_9PSEU</name>
<evidence type="ECO:0000259" key="1">
    <source>
        <dbReference type="Pfam" id="PF00582"/>
    </source>
</evidence>
<gene>
    <name evidence="2" type="ORF">FNH05_28985</name>
</gene>
<reference evidence="2 3" key="1">
    <citation type="submission" date="2019-07" db="EMBL/GenBank/DDBJ databases">
        <authorList>
            <person name="Duangmal K."/>
            <person name="Teo W.F.A."/>
        </authorList>
    </citation>
    <scope>NUCLEOTIDE SEQUENCE [LARGE SCALE GENOMIC DNA]</scope>
    <source>
        <strain evidence="2 3">TBRC 6029</strain>
    </source>
</reference>
<dbReference type="Gene3D" id="3.40.50.620">
    <property type="entry name" value="HUPs"/>
    <property type="match status" value="1"/>
</dbReference>
<dbReference type="RefSeq" id="WP_144592025.1">
    <property type="nucleotide sequence ID" value="NZ_VJWX01000408.1"/>
</dbReference>
<sequence length="49" mass="4908">MAAEGSTGPRGPIVVGVDGSETSVAALRWAMAEAGPTGREVVAVTAWTH</sequence>
<dbReference type="Pfam" id="PF00582">
    <property type="entry name" value="Usp"/>
    <property type="match status" value="1"/>
</dbReference>
<dbReference type="InterPro" id="IPR006016">
    <property type="entry name" value="UspA"/>
</dbReference>
<dbReference type="EMBL" id="VJWX01000408">
    <property type="protein sequence ID" value="TVT30643.1"/>
    <property type="molecule type" value="Genomic_DNA"/>
</dbReference>
<comment type="caution">
    <text evidence="2">The sequence shown here is derived from an EMBL/GenBank/DDBJ whole genome shotgun (WGS) entry which is preliminary data.</text>
</comment>
<dbReference type="SUPFAM" id="SSF52402">
    <property type="entry name" value="Adenine nucleotide alpha hydrolases-like"/>
    <property type="match status" value="1"/>
</dbReference>
<dbReference type="InterPro" id="IPR014729">
    <property type="entry name" value="Rossmann-like_a/b/a_fold"/>
</dbReference>
<dbReference type="OrthoDB" id="6174426at2"/>
<feature type="non-terminal residue" evidence="2">
    <location>
        <position position="49"/>
    </location>
</feature>
<feature type="domain" description="UspA" evidence="1">
    <location>
        <begin position="12"/>
        <end position="47"/>
    </location>
</feature>
<accession>A0A558B2E5</accession>
<proteinExistence type="predicted"/>
<dbReference type="AlphaFoldDB" id="A0A558B2E5"/>
<dbReference type="Proteomes" id="UP000320011">
    <property type="component" value="Unassembled WGS sequence"/>
</dbReference>
<protein>
    <submittedName>
        <fullName evidence="2">Universal stress protein</fullName>
    </submittedName>
</protein>
<evidence type="ECO:0000313" key="2">
    <source>
        <dbReference type="EMBL" id="TVT30643.1"/>
    </source>
</evidence>
<reference evidence="2 3" key="2">
    <citation type="submission" date="2019-08" db="EMBL/GenBank/DDBJ databases">
        <title>Amycolatopsis acidicola sp. nov., isolated from peat swamp forest soil.</title>
        <authorList>
            <person name="Srisuk N."/>
        </authorList>
    </citation>
    <scope>NUCLEOTIDE SEQUENCE [LARGE SCALE GENOMIC DNA]</scope>
    <source>
        <strain evidence="2 3">TBRC 6029</strain>
    </source>
</reference>
<evidence type="ECO:0000313" key="3">
    <source>
        <dbReference type="Proteomes" id="UP000320011"/>
    </source>
</evidence>
<organism evidence="2 3">
    <name type="scientific">Amycolatopsis rhizosphaerae</name>
    <dbReference type="NCBI Taxonomy" id="2053003"/>
    <lineage>
        <taxon>Bacteria</taxon>
        <taxon>Bacillati</taxon>
        <taxon>Actinomycetota</taxon>
        <taxon>Actinomycetes</taxon>
        <taxon>Pseudonocardiales</taxon>
        <taxon>Pseudonocardiaceae</taxon>
        <taxon>Amycolatopsis</taxon>
    </lineage>
</organism>
<keyword evidence="3" id="KW-1185">Reference proteome</keyword>